<dbReference type="InterPro" id="IPR007809">
    <property type="entry name" value="FlgN-like"/>
</dbReference>
<dbReference type="Proteomes" id="UP000318878">
    <property type="component" value="Unassembled WGS sequence"/>
</dbReference>
<dbReference type="AlphaFoldDB" id="A0A5C5V437"/>
<evidence type="ECO:0000256" key="2">
    <source>
        <dbReference type="ARBA" id="ARBA00007703"/>
    </source>
</evidence>
<keyword evidence="3" id="KW-1005">Bacterial flagellum biogenesis</keyword>
<evidence type="ECO:0000256" key="3">
    <source>
        <dbReference type="ARBA" id="ARBA00022795"/>
    </source>
</evidence>
<dbReference type="GO" id="GO:0044780">
    <property type="term" value="P:bacterial-type flagellum assembly"/>
    <property type="evidence" value="ECO:0007669"/>
    <property type="project" value="InterPro"/>
</dbReference>
<protein>
    <submittedName>
        <fullName evidence="4">FlgN protein</fullName>
    </submittedName>
</protein>
<reference evidence="4 5" key="1">
    <citation type="submission" date="2019-02" db="EMBL/GenBank/DDBJ databases">
        <title>Deep-cultivation of Planctomycetes and their phenomic and genomic characterization uncovers novel biology.</title>
        <authorList>
            <person name="Wiegand S."/>
            <person name="Jogler M."/>
            <person name="Boedeker C."/>
            <person name="Pinto D."/>
            <person name="Vollmers J."/>
            <person name="Rivas-Marin E."/>
            <person name="Kohn T."/>
            <person name="Peeters S.H."/>
            <person name="Heuer A."/>
            <person name="Rast P."/>
            <person name="Oberbeckmann S."/>
            <person name="Bunk B."/>
            <person name="Jeske O."/>
            <person name="Meyerdierks A."/>
            <person name="Storesund J.E."/>
            <person name="Kallscheuer N."/>
            <person name="Luecker S."/>
            <person name="Lage O.M."/>
            <person name="Pohl T."/>
            <person name="Merkel B.J."/>
            <person name="Hornburger P."/>
            <person name="Mueller R.-W."/>
            <person name="Bruemmer F."/>
            <person name="Labrenz M."/>
            <person name="Spormann A.M."/>
            <person name="Op Den Camp H."/>
            <person name="Overmann J."/>
            <person name="Amann R."/>
            <person name="Jetten M.S.M."/>
            <person name="Mascher T."/>
            <person name="Medema M.H."/>
            <person name="Devos D.P."/>
            <person name="Kaster A.-K."/>
            <person name="Ovreas L."/>
            <person name="Rohde M."/>
            <person name="Galperin M.Y."/>
            <person name="Jogler C."/>
        </authorList>
    </citation>
    <scope>NUCLEOTIDE SEQUENCE [LARGE SCALE GENOMIC DNA]</scope>
    <source>
        <strain evidence="4 5">Enr8</strain>
    </source>
</reference>
<dbReference type="Gene3D" id="1.20.58.300">
    <property type="entry name" value="FlgN-like"/>
    <property type="match status" value="1"/>
</dbReference>
<dbReference type="SUPFAM" id="SSF140566">
    <property type="entry name" value="FlgN-like"/>
    <property type="match status" value="1"/>
</dbReference>
<name>A0A5C5V437_9BACT</name>
<sequence>MSFTPIDDVSEASTVDWEASTAEVLQELTSVQDELIKVLGTKRSQMVARDIPGMEATQQRELELIKRLEQLRDVRHNLLTSAEQHGLPSDSIASLAEMADGDEGEKLREIASSAKDRMRTIQNETLVNFVLAQRSVLHLSQILQIIATGGKLQPIYEQENSAHQYSAQQGGTLVDHEA</sequence>
<proteinExistence type="inferred from homology"/>
<organism evidence="4 5">
    <name type="scientific">Blastopirellula retiformator</name>
    <dbReference type="NCBI Taxonomy" id="2527970"/>
    <lineage>
        <taxon>Bacteria</taxon>
        <taxon>Pseudomonadati</taxon>
        <taxon>Planctomycetota</taxon>
        <taxon>Planctomycetia</taxon>
        <taxon>Pirellulales</taxon>
        <taxon>Pirellulaceae</taxon>
        <taxon>Blastopirellula</taxon>
    </lineage>
</organism>
<dbReference type="InterPro" id="IPR036679">
    <property type="entry name" value="FlgN-like_sf"/>
</dbReference>
<evidence type="ECO:0000313" key="4">
    <source>
        <dbReference type="EMBL" id="TWT33324.1"/>
    </source>
</evidence>
<comment type="similarity">
    <text evidence="2">Belongs to the FlgN family.</text>
</comment>
<gene>
    <name evidence="4" type="ORF">Enr8_31500</name>
</gene>
<dbReference type="Pfam" id="PF05130">
    <property type="entry name" value="FlgN"/>
    <property type="match status" value="1"/>
</dbReference>
<keyword evidence="5" id="KW-1185">Reference proteome</keyword>
<dbReference type="RefSeq" id="WP_146433092.1">
    <property type="nucleotide sequence ID" value="NZ_SJPF01000003.1"/>
</dbReference>
<comment type="caution">
    <text evidence="4">The sequence shown here is derived from an EMBL/GenBank/DDBJ whole genome shotgun (WGS) entry which is preliminary data.</text>
</comment>
<comment type="function">
    <text evidence="1">Required for the efficient initiation of filament assembly.</text>
</comment>
<dbReference type="EMBL" id="SJPF01000003">
    <property type="protein sequence ID" value="TWT33324.1"/>
    <property type="molecule type" value="Genomic_DNA"/>
</dbReference>
<dbReference type="OrthoDB" id="283670at2"/>
<evidence type="ECO:0000313" key="5">
    <source>
        <dbReference type="Proteomes" id="UP000318878"/>
    </source>
</evidence>
<accession>A0A5C5V437</accession>
<evidence type="ECO:0000256" key="1">
    <source>
        <dbReference type="ARBA" id="ARBA00002397"/>
    </source>
</evidence>